<sequence length="243" mass="27508">MRKYYILAIIAAFVLLLISLSSIGMLIHWLFAPKFTPIPSKLLLPINGEIIKNYGDFTISFNTTLRLANYAVYSLEEESELECRGKYWKKDVGLNTYDTNVLKGIKNFARGHLVPAVDIDNTCSTYVMSNMVPMIHNGFNNGLWKSLEYYIRDNYSGFDIVTVPEYDSSNKICNSKDVCVNVPTGLYKIIVNGNKIICSLYLPHRKYDTGSKLNDYVICGKLPYMFAANAVGKCDESLRLVCK</sequence>
<dbReference type="InterPro" id="IPR044929">
    <property type="entry name" value="DNA/RNA_non-sp_Endonuclease_sf"/>
</dbReference>
<dbReference type="Pfam" id="PF01223">
    <property type="entry name" value="Endonuclease_NS"/>
    <property type="match status" value="1"/>
</dbReference>
<keyword evidence="1" id="KW-0472">Membrane</keyword>
<dbReference type="PANTHER" id="PTHR13966">
    <property type="entry name" value="ENDONUCLEASE RELATED"/>
    <property type="match status" value="1"/>
</dbReference>
<evidence type="ECO:0000313" key="4">
    <source>
        <dbReference type="EMBL" id="ARF08400.1"/>
    </source>
</evidence>
<dbReference type="SMART" id="SM00892">
    <property type="entry name" value="Endonuclease_NS"/>
    <property type="match status" value="1"/>
</dbReference>
<evidence type="ECO:0000259" key="2">
    <source>
        <dbReference type="SMART" id="SM00477"/>
    </source>
</evidence>
<dbReference type="PANTHER" id="PTHR13966:SF5">
    <property type="entry name" value="ENDONUCLEASE G, MITOCHONDRIAL"/>
    <property type="match status" value="1"/>
</dbReference>
<accession>A0A1V0S9K8</accession>
<proteinExistence type="predicted"/>
<reference evidence="4" key="1">
    <citation type="journal article" date="2017" name="Science">
        <title>Giant viruses with an expanded complement of translation system components.</title>
        <authorList>
            <person name="Schulz F."/>
            <person name="Yutin N."/>
            <person name="Ivanova N.N."/>
            <person name="Ortega D.R."/>
            <person name="Lee T.K."/>
            <person name="Vierheilig J."/>
            <person name="Daims H."/>
            <person name="Horn M."/>
            <person name="Wagner M."/>
            <person name="Jensen G.J."/>
            <person name="Kyrpides N.C."/>
            <person name="Koonin E.V."/>
            <person name="Woyke T."/>
        </authorList>
    </citation>
    <scope>NUCLEOTIDE SEQUENCE</scope>
    <source>
        <strain evidence="4">CTV1</strain>
    </source>
</reference>
<gene>
    <name evidence="4" type="ORF">Catovirus_1_450</name>
</gene>
<organism evidence="4">
    <name type="scientific">Catovirus CTV1</name>
    <dbReference type="NCBI Taxonomy" id="1977631"/>
    <lineage>
        <taxon>Viruses</taxon>
        <taxon>Varidnaviria</taxon>
        <taxon>Bamfordvirae</taxon>
        <taxon>Nucleocytoviricota</taxon>
        <taxon>Megaviricetes</taxon>
        <taxon>Imitervirales</taxon>
        <taxon>Mimiviridae</taxon>
        <taxon>Klosneuvirinae</taxon>
        <taxon>Catovirus</taxon>
    </lineage>
</organism>
<dbReference type="GO" id="GO:0016787">
    <property type="term" value="F:hydrolase activity"/>
    <property type="evidence" value="ECO:0007669"/>
    <property type="project" value="InterPro"/>
</dbReference>
<keyword evidence="1" id="KW-1133">Transmembrane helix</keyword>
<dbReference type="InterPro" id="IPR040255">
    <property type="entry name" value="Non-specific_endonuclease"/>
</dbReference>
<feature type="domain" description="ENPP1-3/EXOG-like endonuclease/phosphodiesterase" evidence="2">
    <location>
        <begin position="54"/>
        <end position="233"/>
    </location>
</feature>
<evidence type="ECO:0000259" key="3">
    <source>
        <dbReference type="SMART" id="SM00892"/>
    </source>
</evidence>
<feature type="domain" description="DNA/RNA non-specific endonuclease/pyrophosphatase/phosphodiesterase" evidence="3">
    <location>
        <begin position="53"/>
        <end position="225"/>
    </location>
</feature>
<dbReference type="SMART" id="SM00477">
    <property type="entry name" value="NUC"/>
    <property type="match status" value="1"/>
</dbReference>
<keyword evidence="4" id="KW-0255">Endonuclease</keyword>
<dbReference type="EMBL" id="KY684083">
    <property type="protein sequence ID" value="ARF08400.1"/>
    <property type="molecule type" value="Genomic_DNA"/>
</dbReference>
<keyword evidence="1" id="KW-0812">Transmembrane</keyword>
<evidence type="ECO:0000256" key="1">
    <source>
        <dbReference type="SAM" id="Phobius"/>
    </source>
</evidence>
<protein>
    <submittedName>
        <fullName evidence="4">DNA/RNA non-specific endonuclease</fullName>
    </submittedName>
</protein>
<dbReference type="SUPFAM" id="SSF54060">
    <property type="entry name" value="His-Me finger endonucleases"/>
    <property type="match status" value="1"/>
</dbReference>
<dbReference type="InterPro" id="IPR044925">
    <property type="entry name" value="His-Me_finger_sf"/>
</dbReference>
<dbReference type="InterPro" id="IPR020821">
    <property type="entry name" value="ENPP1-3/EXOG-like_nuc-like"/>
</dbReference>
<keyword evidence="4" id="KW-0540">Nuclease</keyword>
<keyword evidence="4" id="KW-0378">Hydrolase</keyword>
<name>A0A1V0S9K8_9VIRU</name>
<dbReference type="InterPro" id="IPR001604">
    <property type="entry name" value="Endo_G_ENPP1-like_dom"/>
</dbReference>
<dbReference type="GO" id="GO:0004519">
    <property type="term" value="F:endonuclease activity"/>
    <property type="evidence" value="ECO:0007669"/>
    <property type="project" value="UniProtKB-KW"/>
</dbReference>
<dbReference type="Gene3D" id="3.40.570.10">
    <property type="entry name" value="Extracellular Endonuclease, subunit A"/>
    <property type="match status" value="1"/>
</dbReference>
<feature type="transmembrane region" description="Helical" evidence="1">
    <location>
        <begin position="7"/>
        <end position="31"/>
    </location>
</feature>
<dbReference type="GO" id="GO:0046872">
    <property type="term" value="F:metal ion binding"/>
    <property type="evidence" value="ECO:0007669"/>
    <property type="project" value="InterPro"/>
</dbReference>
<dbReference type="GO" id="GO:0003676">
    <property type="term" value="F:nucleic acid binding"/>
    <property type="evidence" value="ECO:0007669"/>
    <property type="project" value="InterPro"/>
</dbReference>